<proteinExistence type="predicted"/>
<dbReference type="Proteomes" id="UP000729357">
    <property type="component" value="Unassembled WGS sequence"/>
</dbReference>
<dbReference type="AlphaFoldDB" id="A0A9P8FXY1"/>
<dbReference type="EMBL" id="JAHFXS010000421">
    <property type="protein sequence ID" value="KAG9985139.1"/>
    <property type="molecule type" value="Genomic_DNA"/>
</dbReference>
<keyword evidence="2" id="KW-1185">Reference proteome</keyword>
<protein>
    <submittedName>
        <fullName evidence="1">Uncharacterized protein</fullName>
    </submittedName>
</protein>
<organism evidence="1 2">
    <name type="scientific">Aureobasidium melanogenum</name>
    <name type="common">Aureobasidium pullulans var. melanogenum</name>
    <dbReference type="NCBI Taxonomy" id="46634"/>
    <lineage>
        <taxon>Eukaryota</taxon>
        <taxon>Fungi</taxon>
        <taxon>Dikarya</taxon>
        <taxon>Ascomycota</taxon>
        <taxon>Pezizomycotina</taxon>
        <taxon>Dothideomycetes</taxon>
        <taxon>Dothideomycetidae</taxon>
        <taxon>Dothideales</taxon>
        <taxon>Saccotheciaceae</taxon>
        <taxon>Aureobasidium</taxon>
    </lineage>
</organism>
<feature type="non-terminal residue" evidence="1">
    <location>
        <position position="131"/>
    </location>
</feature>
<gene>
    <name evidence="1" type="ORF">KCU98_g4922</name>
</gene>
<accession>A0A9P8FXY1</accession>
<sequence length="131" mass="14560">MLHRPPHVLCVGMNIGEKDSLPDLKDPNTVLDGIKLKFEHIPGEQRSVKYKTVALVYSSGPNHWVSAVKVKYKKTAASKTAVEGWLERDGQKDSCREVNGRTLDPKIKSGAVAGVLLKRVYKECENGVYLQ</sequence>
<name>A0A9P8FXY1_AURME</name>
<comment type="caution">
    <text evidence="1">The sequence shown here is derived from an EMBL/GenBank/DDBJ whole genome shotgun (WGS) entry which is preliminary data.</text>
</comment>
<evidence type="ECO:0000313" key="1">
    <source>
        <dbReference type="EMBL" id="KAG9985139.1"/>
    </source>
</evidence>
<reference evidence="1" key="1">
    <citation type="journal article" date="2021" name="J Fungi (Basel)">
        <title>Virulence traits and population genomics of the black yeast Aureobasidium melanogenum.</title>
        <authorList>
            <person name="Cernosa A."/>
            <person name="Sun X."/>
            <person name="Gostincar C."/>
            <person name="Fang C."/>
            <person name="Gunde-Cimerman N."/>
            <person name="Song Z."/>
        </authorList>
    </citation>
    <scope>NUCLEOTIDE SEQUENCE</scope>
    <source>
        <strain evidence="1">EXF-9298</strain>
    </source>
</reference>
<reference evidence="1" key="2">
    <citation type="submission" date="2021-08" db="EMBL/GenBank/DDBJ databases">
        <authorList>
            <person name="Gostincar C."/>
            <person name="Sun X."/>
            <person name="Song Z."/>
            <person name="Gunde-Cimerman N."/>
        </authorList>
    </citation>
    <scope>NUCLEOTIDE SEQUENCE</scope>
    <source>
        <strain evidence="1">EXF-9298</strain>
    </source>
</reference>
<evidence type="ECO:0000313" key="2">
    <source>
        <dbReference type="Proteomes" id="UP000729357"/>
    </source>
</evidence>